<dbReference type="PANTHER" id="PTHR46429">
    <property type="entry name" value="23S RRNA (GUANOSINE-2'-O-)-METHYLTRANSFERASE RLMB"/>
    <property type="match status" value="1"/>
</dbReference>
<dbReference type="GO" id="GO:0003723">
    <property type="term" value="F:RNA binding"/>
    <property type="evidence" value="ECO:0007669"/>
    <property type="project" value="InterPro"/>
</dbReference>
<proteinExistence type="inferred from homology"/>
<dbReference type="InterPro" id="IPR029026">
    <property type="entry name" value="tRNA_m1G_MTases_N"/>
</dbReference>
<dbReference type="PANTHER" id="PTHR46429:SF1">
    <property type="entry name" value="23S RRNA (GUANOSINE-2'-O-)-METHYLTRANSFERASE RLMB"/>
    <property type="match status" value="1"/>
</dbReference>
<dbReference type="InterPro" id="IPR013123">
    <property type="entry name" value="SpoU_subst-bd"/>
</dbReference>
<evidence type="ECO:0000256" key="4">
    <source>
        <dbReference type="SAM" id="MobiDB-lite"/>
    </source>
</evidence>
<evidence type="ECO:0000313" key="7">
    <source>
        <dbReference type="Proteomes" id="UP000294813"/>
    </source>
</evidence>
<keyword evidence="7" id="KW-1185">Reference proteome</keyword>
<dbReference type="Gene3D" id="3.30.1330.30">
    <property type="match status" value="1"/>
</dbReference>
<comment type="caution">
    <text evidence="6">The sequence shown here is derived from an EMBL/GenBank/DDBJ whole genome shotgun (WGS) entry which is preliminary data.</text>
</comment>
<dbReference type="SUPFAM" id="SSF55315">
    <property type="entry name" value="L30e-like"/>
    <property type="match status" value="1"/>
</dbReference>
<evidence type="ECO:0000313" key="6">
    <source>
        <dbReference type="EMBL" id="TCP64673.1"/>
    </source>
</evidence>
<dbReference type="GO" id="GO:0005829">
    <property type="term" value="C:cytosol"/>
    <property type="evidence" value="ECO:0007669"/>
    <property type="project" value="TreeGrafter"/>
</dbReference>
<dbReference type="FunFam" id="3.40.1280.10:FF:000008">
    <property type="entry name" value="Group 3 RNA methyltransferase TrmH"/>
    <property type="match status" value="1"/>
</dbReference>
<evidence type="ECO:0000256" key="2">
    <source>
        <dbReference type="ARBA" id="ARBA00022603"/>
    </source>
</evidence>
<comment type="similarity">
    <text evidence="1">Belongs to the class IV-like SAM-binding methyltransferase superfamily. RNA methyltransferase TrmH family.</text>
</comment>
<dbReference type="InterPro" id="IPR029028">
    <property type="entry name" value="Alpha/beta_knot_MTases"/>
</dbReference>
<dbReference type="Gene3D" id="3.40.1280.10">
    <property type="match status" value="1"/>
</dbReference>
<reference evidence="6 7" key="1">
    <citation type="submission" date="2019-03" db="EMBL/GenBank/DDBJ databases">
        <title>Genomic Encyclopedia of Type Strains, Phase IV (KMG-IV): sequencing the most valuable type-strain genomes for metagenomic binning, comparative biology and taxonomic classification.</title>
        <authorList>
            <person name="Goeker M."/>
        </authorList>
    </citation>
    <scope>NUCLEOTIDE SEQUENCE [LARGE SCALE GENOMIC DNA]</scope>
    <source>
        <strain evidence="6 7">DSM 11170</strain>
    </source>
</reference>
<dbReference type="EMBL" id="SLXT01000008">
    <property type="protein sequence ID" value="TCP64673.1"/>
    <property type="molecule type" value="Genomic_DNA"/>
</dbReference>
<feature type="compositionally biased region" description="Basic and acidic residues" evidence="4">
    <location>
        <begin position="73"/>
        <end position="84"/>
    </location>
</feature>
<dbReference type="RefSeq" id="WP_243116811.1">
    <property type="nucleotide sequence ID" value="NZ_JAOQNU010000008.1"/>
</dbReference>
<feature type="domain" description="RNA 2-O ribose methyltransferase substrate binding" evidence="5">
    <location>
        <begin position="229"/>
        <end position="304"/>
    </location>
</feature>
<dbReference type="SMART" id="SM00967">
    <property type="entry name" value="SpoU_sub_bind"/>
    <property type="match status" value="1"/>
</dbReference>
<protein>
    <submittedName>
        <fullName evidence="6">Putative rRNA methylase</fullName>
    </submittedName>
</protein>
<feature type="compositionally biased region" description="Basic and acidic residues" evidence="4">
    <location>
        <begin position="147"/>
        <end position="198"/>
    </location>
</feature>
<dbReference type="CDD" id="cd18103">
    <property type="entry name" value="SpoU-like_RlmB"/>
    <property type="match status" value="1"/>
</dbReference>
<evidence type="ECO:0000256" key="1">
    <source>
        <dbReference type="ARBA" id="ARBA00007228"/>
    </source>
</evidence>
<name>A0A4R2RNB8_9FIRM</name>
<dbReference type="InterPro" id="IPR004441">
    <property type="entry name" value="rRNA_MeTrfase_TrmH"/>
</dbReference>
<dbReference type="GO" id="GO:0006396">
    <property type="term" value="P:RNA processing"/>
    <property type="evidence" value="ECO:0007669"/>
    <property type="project" value="InterPro"/>
</dbReference>
<keyword evidence="3" id="KW-0808">Transferase</keyword>
<feature type="compositionally biased region" description="Basic and acidic residues" evidence="4">
    <location>
        <begin position="97"/>
        <end position="138"/>
    </location>
</feature>
<gene>
    <name evidence="6" type="ORF">EDD73_10826</name>
</gene>
<keyword evidence="2 6" id="KW-0489">Methyltransferase</keyword>
<evidence type="ECO:0000256" key="3">
    <source>
        <dbReference type="ARBA" id="ARBA00022679"/>
    </source>
</evidence>
<organism evidence="6 7">
    <name type="scientific">Heliophilum fasciatum</name>
    <dbReference type="NCBI Taxonomy" id="35700"/>
    <lineage>
        <taxon>Bacteria</taxon>
        <taxon>Bacillati</taxon>
        <taxon>Bacillota</taxon>
        <taxon>Clostridia</taxon>
        <taxon>Eubacteriales</taxon>
        <taxon>Heliobacteriaceae</taxon>
        <taxon>Heliophilum</taxon>
    </lineage>
</organism>
<accession>A0A4R2RNB8</accession>
<feature type="compositionally biased region" description="Basic and acidic residues" evidence="4">
    <location>
        <begin position="49"/>
        <end position="60"/>
    </location>
</feature>
<dbReference type="GO" id="GO:0008173">
    <property type="term" value="F:RNA methyltransferase activity"/>
    <property type="evidence" value="ECO:0007669"/>
    <property type="project" value="InterPro"/>
</dbReference>
<dbReference type="Proteomes" id="UP000294813">
    <property type="component" value="Unassembled WGS sequence"/>
</dbReference>
<sequence length="478" mass="52009">MKREHNKAFGQGKKSSFSKPAGSFRSEKPYGGRSEKPYGAGNEKPYGNRSEKPYGGRSEKPYGASNEKPYGNRSEKPYGGRSEKPYGAGSEKPYGSRGEKPFNARGEKPFGTRGDKPYGSRSEGPAERSWGERDERRGPRFKPTGAPEERRQSSGRTDFGRGEKRPYKGTEERREGAPSRRIMPRDEFAREESRETFAPRRTTRPVIDGSGVPVRPAVETNEEEQREDLLEGRHPVLAALKAGRPVNRLFVAKGVQEGSMREILAVARDKGIPITEVDRRALDAQAPSRGHQGVMAQVAPVPYVEVETILERAQSRGEAPFVLILDGMEDPHNVGALLRTAECAGVHGVILPKRRGVALTSTVAKAAAGAIEHIPIARVTNLVQTVAYLKEQGLWVIGSDSEAPAPYHAQDFTGPVAIVVGGEGKGVSRLLQEKCDFLVAIPMAGQVSSLNASVAGALLMYERARQQNQKATSPASTT</sequence>
<dbReference type="GO" id="GO:0032259">
    <property type="term" value="P:methylation"/>
    <property type="evidence" value="ECO:0007669"/>
    <property type="project" value="UniProtKB-KW"/>
</dbReference>
<evidence type="ECO:0000259" key="5">
    <source>
        <dbReference type="SMART" id="SM00967"/>
    </source>
</evidence>
<dbReference type="AlphaFoldDB" id="A0A4R2RNB8"/>
<dbReference type="Pfam" id="PF08032">
    <property type="entry name" value="SpoU_sub_bind"/>
    <property type="match status" value="1"/>
</dbReference>
<feature type="region of interest" description="Disordered" evidence="4">
    <location>
        <begin position="1"/>
        <end position="228"/>
    </location>
</feature>
<dbReference type="NCBIfam" id="TIGR00186">
    <property type="entry name" value="rRNA_methyl_3"/>
    <property type="match status" value="1"/>
</dbReference>
<feature type="compositionally biased region" description="Basic and acidic residues" evidence="4">
    <location>
        <begin position="25"/>
        <end position="36"/>
    </location>
</feature>
<dbReference type="Pfam" id="PF00588">
    <property type="entry name" value="SpoU_methylase"/>
    <property type="match status" value="1"/>
</dbReference>
<dbReference type="SUPFAM" id="SSF75217">
    <property type="entry name" value="alpha/beta knot"/>
    <property type="match status" value="1"/>
</dbReference>
<dbReference type="InterPro" id="IPR029064">
    <property type="entry name" value="Ribosomal_eL30-like_sf"/>
</dbReference>
<dbReference type="InterPro" id="IPR001537">
    <property type="entry name" value="SpoU_MeTrfase"/>
</dbReference>